<sequence length="525" mass="58293">MDGTNLMHVRLIGTVLALASGSGILLSHSPLHAQTFNYSLAVNAQPSASDRVLGEQSPGQEISPSSTTTAPTYQLISTAPQPAKPQVTGLGAYPGVFYANDYSYLRNPAYSGPYFPGDALKGLDNGKLDLGGEYRTRFHHENNHRGFGLTGVDDEFWLSRLRLFANYRVNDTVRFYGEFLYADSSGESSPARAIEENRGDAQNLFFDVKLLDTGAEKISARLGRQELLLGAQRLVSPLDWANTRRTFDGYRLTYSSDDWEIDGFYTNPVSRVPATAGSFDWDSADTDQHFFGTYLSRKGLDIGTLDVYYLGYDNENANFAYHTLGSRLAGKNDLFLYDFEGGTQFGENSNGSGHGAGFVTGGLGKQLTVCSWKPTLWAYYDWASGGGADAIGVGDNGFHHNFPLAHKYNGFMDLFGRRNLNDVNVQLTTPVGKRVNMMLWYHYFFLDQATTPYSVAMQPYNTTDLAASKDLGHEIDYVCSINLNERNSVLLGYSFFNAGEYYQSTPNVQSQADADFFYFQYQTQF</sequence>
<dbReference type="AlphaFoldDB" id="A0A518GGR9"/>
<evidence type="ECO:0000313" key="4">
    <source>
        <dbReference type="Proteomes" id="UP000318017"/>
    </source>
</evidence>
<protein>
    <recommendedName>
        <fullName evidence="2">Alginate export domain-containing protein</fullName>
    </recommendedName>
</protein>
<feature type="domain" description="Alginate export" evidence="2">
    <location>
        <begin position="128"/>
        <end position="510"/>
    </location>
</feature>
<name>A0A518GGR9_9BACT</name>
<dbReference type="Pfam" id="PF13372">
    <property type="entry name" value="Alginate_exp"/>
    <property type="match status" value="1"/>
</dbReference>
<accession>A0A518GGR9</accession>
<feature type="compositionally biased region" description="Polar residues" evidence="1">
    <location>
        <begin position="57"/>
        <end position="69"/>
    </location>
</feature>
<gene>
    <name evidence="3" type="ORF">Q31a_61880</name>
</gene>
<organism evidence="3 4">
    <name type="scientific">Aureliella helgolandensis</name>
    <dbReference type="NCBI Taxonomy" id="2527968"/>
    <lineage>
        <taxon>Bacteria</taxon>
        <taxon>Pseudomonadati</taxon>
        <taxon>Planctomycetota</taxon>
        <taxon>Planctomycetia</taxon>
        <taxon>Pirellulales</taxon>
        <taxon>Pirellulaceae</taxon>
        <taxon>Aureliella</taxon>
    </lineage>
</organism>
<dbReference type="InterPro" id="IPR025388">
    <property type="entry name" value="Alginate_export_dom"/>
</dbReference>
<dbReference type="OrthoDB" id="311329at2"/>
<keyword evidence="4" id="KW-1185">Reference proteome</keyword>
<dbReference type="KEGG" id="ahel:Q31a_61880"/>
<evidence type="ECO:0000313" key="3">
    <source>
        <dbReference type="EMBL" id="QDV27795.1"/>
    </source>
</evidence>
<dbReference type="EMBL" id="CP036298">
    <property type="protein sequence ID" value="QDV27795.1"/>
    <property type="molecule type" value="Genomic_DNA"/>
</dbReference>
<proteinExistence type="predicted"/>
<evidence type="ECO:0000256" key="1">
    <source>
        <dbReference type="SAM" id="MobiDB-lite"/>
    </source>
</evidence>
<dbReference type="Proteomes" id="UP000318017">
    <property type="component" value="Chromosome"/>
</dbReference>
<evidence type="ECO:0000259" key="2">
    <source>
        <dbReference type="Pfam" id="PF13372"/>
    </source>
</evidence>
<reference evidence="3 4" key="1">
    <citation type="submission" date="2019-02" db="EMBL/GenBank/DDBJ databases">
        <title>Deep-cultivation of Planctomycetes and their phenomic and genomic characterization uncovers novel biology.</title>
        <authorList>
            <person name="Wiegand S."/>
            <person name="Jogler M."/>
            <person name="Boedeker C."/>
            <person name="Pinto D."/>
            <person name="Vollmers J."/>
            <person name="Rivas-Marin E."/>
            <person name="Kohn T."/>
            <person name="Peeters S.H."/>
            <person name="Heuer A."/>
            <person name="Rast P."/>
            <person name="Oberbeckmann S."/>
            <person name="Bunk B."/>
            <person name="Jeske O."/>
            <person name="Meyerdierks A."/>
            <person name="Storesund J.E."/>
            <person name="Kallscheuer N."/>
            <person name="Luecker S."/>
            <person name="Lage O.M."/>
            <person name="Pohl T."/>
            <person name="Merkel B.J."/>
            <person name="Hornburger P."/>
            <person name="Mueller R.-W."/>
            <person name="Bruemmer F."/>
            <person name="Labrenz M."/>
            <person name="Spormann A.M."/>
            <person name="Op den Camp H."/>
            <person name="Overmann J."/>
            <person name="Amann R."/>
            <person name="Jetten M.S.M."/>
            <person name="Mascher T."/>
            <person name="Medema M.H."/>
            <person name="Devos D.P."/>
            <person name="Kaster A.-K."/>
            <person name="Ovreas L."/>
            <person name="Rohde M."/>
            <person name="Galperin M.Y."/>
            <person name="Jogler C."/>
        </authorList>
    </citation>
    <scope>NUCLEOTIDE SEQUENCE [LARGE SCALE GENOMIC DNA]</scope>
    <source>
        <strain evidence="3 4">Q31a</strain>
    </source>
</reference>
<feature type="region of interest" description="Disordered" evidence="1">
    <location>
        <begin position="49"/>
        <end position="69"/>
    </location>
</feature>